<feature type="region of interest" description="Disordered" evidence="3">
    <location>
        <begin position="60"/>
        <end position="98"/>
    </location>
</feature>
<comment type="subcellular location">
    <subcellularLocation>
        <location evidence="2">Cell membrane</location>
        <topology evidence="2">Lipid-anchor</topology>
    </subcellularLocation>
</comment>
<dbReference type="Proteomes" id="UP000253606">
    <property type="component" value="Chromosome"/>
</dbReference>
<dbReference type="EMBL" id="CP030840">
    <property type="protein sequence ID" value="AXC12863.1"/>
    <property type="molecule type" value="Genomic_DNA"/>
</dbReference>
<name>A0A2Z5G124_9BACT</name>
<evidence type="ECO:0000313" key="4">
    <source>
        <dbReference type="EMBL" id="AXC12863.1"/>
    </source>
</evidence>
<evidence type="ECO:0000256" key="1">
    <source>
        <dbReference type="ARBA" id="ARBA00007613"/>
    </source>
</evidence>
<comment type="similarity">
    <text evidence="1 2">Belongs to the outer membrane factor (OMF) (TC 1.B.17) family.</text>
</comment>
<keyword evidence="5" id="KW-1185">Reference proteome</keyword>
<dbReference type="PANTHER" id="PTHR30203">
    <property type="entry name" value="OUTER MEMBRANE CATION EFFLUX PROTEIN"/>
    <property type="match status" value="1"/>
</dbReference>
<dbReference type="PANTHER" id="PTHR30203:SF33">
    <property type="entry name" value="BLR4455 PROTEIN"/>
    <property type="match status" value="1"/>
</dbReference>
<organism evidence="4 5">
    <name type="scientific">Acidisarcina polymorpha</name>
    <dbReference type="NCBI Taxonomy" id="2211140"/>
    <lineage>
        <taxon>Bacteria</taxon>
        <taxon>Pseudomonadati</taxon>
        <taxon>Acidobacteriota</taxon>
        <taxon>Terriglobia</taxon>
        <taxon>Terriglobales</taxon>
        <taxon>Acidobacteriaceae</taxon>
        <taxon>Acidisarcina</taxon>
    </lineage>
</organism>
<feature type="compositionally biased region" description="Low complexity" evidence="3">
    <location>
        <begin position="161"/>
        <end position="178"/>
    </location>
</feature>
<accession>A0A2Z5G124</accession>
<dbReference type="Gene3D" id="1.20.1600.10">
    <property type="entry name" value="Outer membrane efflux proteins (OEP)"/>
    <property type="match status" value="1"/>
</dbReference>
<keyword evidence="2" id="KW-0472">Membrane</keyword>
<evidence type="ECO:0000256" key="2">
    <source>
        <dbReference type="RuleBase" id="RU362097"/>
    </source>
</evidence>
<keyword evidence="2" id="KW-0812">Transmembrane</keyword>
<evidence type="ECO:0000313" key="5">
    <source>
        <dbReference type="Proteomes" id="UP000253606"/>
    </source>
</evidence>
<dbReference type="Pfam" id="PF02321">
    <property type="entry name" value="OEP"/>
    <property type="match status" value="2"/>
</dbReference>
<dbReference type="Gene3D" id="2.20.200.10">
    <property type="entry name" value="Outer membrane efflux proteins (OEP)"/>
    <property type="match status" value="1"/>
</dbReference>
<dbReference type="KEGG" id="abas:ACPOL_3578"/>
<evidence type="ECO:0000256" key="3">
    <source>
        <dbReference type="SAM" id="MobiDB-lite"/>
    </source>
</evidence>
<protein>
    <submittedName>
        <fullName evidence="4">Heavy metal RND efflux outer membrane protein, CzcC family</fullName>
    </submittedName>
</protein>
<gene>
    <name evidence="4" type="ORF">ACPOL_3578</name>
</gene>
<dbReference type="AlphaFoldDB" id="A0A2Z5G124"/>
<dbReference type="InterPro" id="IPR010131">
    <property type="entry name" value="MdtP/NodT-like"/>
</dbReference>
<dbReference type="GO" id="GO:0015562">
    <property type="term" value="F:efflux transmembrane transporter activity"/>
    <property type="evidence" value="ECO:0007669"/>
    <property type="project" value="InterPro"/>
</dbReference>
<keyword evidence="2" id="KW-0449">Lipoprotein</keyword>
<dbReference type="NCBIfam" id="TIGR01845">
    <property type="entry name" value="outer_NodT"/>
    <property type="match status" value="1"/>
</dbReference>
<sequence>MRQARTDNAMQKHAIESRALPLLQSVRAATPPALALLSATVLSLLSGCLPGPKYHQPAALATPPPPAYKEAAPPPPSPAAVATGAAPPPAADLKEWSPASPQDAMLRGKWWEIYNDPELNALEEQLNIDNQNIKLFFQNLMVARALVREARSEYYPTVTASPSWSRSRSSSNLGNSSASFNSGQQANLISLPLGVSWEPDLFGRIRNTVHEEQYAAQVSAADLENERLSEQSSLAQFFFEIRGQDALQKVLNDTVEADKKALALTQALYETGVDNQISVVEAQSTLQSAQAAATNVGLLRAQYEHAIATLIGQSASNFSIPVKPMTTAPPPIPIGIPSQLLERRPDIAGAERSMASANAAIGVAYSAFFPTVTLGASGGFESATWKHLFDIPSRVWSIGPSISQPIFNAGLTAGLSQFVSTYNADVATYRQTVLSAFQQVEDFLVAVKVYSRQIQQQQEAVASAQKALDLELGRYQTGIDPYIDVVTLQTTLLGDQQALTTLQVEQMASSVTLIQALGGGWDRTQLATPQQVTQRPPKADAAMVH</sequence>
<dbReference type="SUPFAM" id="SSF56954">
    <property type="entry name" value="Outer membrane efflux proteins (OEP)"/>
    <property type="match status" value="1"/>
</dbReference>
<dbReference type="GO" id="GO:0005886">
    <property type="term" value="C:plasma membrane"/>
    <property type="evidence" value="ECO:0007669"/>
    <property type="project" value="UniProtKB-SubCell"/>
</dbReference>
<dbReference type="InterPro" id="IPR003423">
    <property type="entry name" value="OMP_efflux"/>
</dbReference>
<feature type="compositionally biased region" description="Pro residues" evidence="3">
    <location>
        <begin position="62"/>
        <end position="78"/>
    </location>
</feature>
<proteinExistence type="inferred from homology"/>
<keyword evidence="2" id="KW-1134">Transmembrane beta strand</keyword>
<feature type="region of interest" description="Disordered" evidence="3">
    <location>
        <begin position="158"/>
        <end position="178"/>
    </location>
</feature>
<keyword evidence="2" id="KW-0564">Palmitate</keyword>
<reference evidence="4 5" key="1">
    <citation type="journal article" date="2018" name="Front. Microbiol.">
        <title>Hydrolytic Capabilities as a Key to Environmental Success: Chitinolytic and Cellulolytic Acidobacteria From Acidic Sub-arctic Soils and Boreal Peatlands.</title>
        <authorList>
            <person name="Belova S.E."/>
            <person name="Ravin N.V."/>
            <person name="Pankratov T.A."/>
            <person name="Rakitin A.L."/>
            <person name="Ivanova A.A."/>
            <person name="Beletsky A.V."/>
            <person name="Mardanov A.V."/>
            <person name="Sinninghe Damste J.S."/>
            <person name="Dedysh S.N."/>
        </authorList>
    </citation>
    <scope>NUCLEOTIDE SEQUENCE [LARGE SCALE GENOMIC DNA]</scope>
    <source>
        <strain evidence="4 5">SBC82</strain>
    </source>
</reference>